<dbReference type="InterPro" id="IPR043502">
    <property type="entry name" value="DNA/RNA_pol_sf"/>
</dbReference>
<evidence type="ECO:0000256" key="3">
    <source>
        <dbReference type="SAM" id="MobiDB-lite"/>
    </source>
</evidence>
<feature type="compositionally biased region" description="Basic and acidic residues" evidence="3">
    <location>
        <begin position="109"/>
        <end position="121"/>
    </location>
</feature>
<feature type="compositionally biased region" description="Polar residues" evidence="3">
    <location>
        <begin position="57"/>
        <end position="68"/>
    </location>
</feature>
<keyword evidence="1" id="KW-0233">DNA recombination</keyword>
<dbReference type="GO" id="GO:0006310">
    <property type="term" value="P:DNA recombination"/>
    <property type="evidence" value="ECO:0007669"/>
    <property type="project" value="UniProtKB-KW"/>
</dbReference>
<feature type="compositionally biased region" description="Polar residues" evidence="3">
    <location>
        <begin position="150"/>
        <end position="163"/>
    </location>
</feature>
<dbReference type="SUPFAM" id="SSF56672">
    <property type="entry name" value="DNA/RNA polymerases"/>
    <property type="match status" value="1"/>
</dbReference>
<name>A0A2N9J0M6_FAGSY</name>
<dbReference type="SUPFAM" id="SSF53098">
    <property type="entry name" value="Ribonuclease H-like"/>
    <property type="match status" value="1"/>
</dbReference>
<protein>
    <recommendedName>
        <fullName evidence="4">Reverse transcriptase domain-containing protein</fullName>
    </recommendedName>
</protein>
<feature type="compositionally biased region" description="Basic and acidic residues" evidence="3">
    <location>
        <begin position="1375"/>
        <end position="1384"/>
    </location>
</feature>
<dbReference type="Pfam" id="PF00078">
    <property type="entry name" value="RVT_1"/>
    <property type="match status" value="1"/>
</dbReference>
<dbReference type="InterPro" id="IPR002156">
    <property type="entry name" value="RNaseH_domain"/>
</dbReference>
<feature type="region of interest" description="Disordered" evidence="3">
    <location>
        <begin position="1"/>
        <end position="96"/>
    </location>
</feature>
<evidence type="ECO:0000313" key="5">
    <source>
        <dbReference type="EMBL" id="SPD30060.1"/>
    </source>
</evidence>
<evidence type="ECO:0000259" key="4">
    <source>
        <dbReference type="PROSITE" id="PS50878"/>
    </source>
</evidence>
<dbReference type="GO" id="GO:0004523">
    <property type="term" value="F:RNA-DNA hybrid ribonuclease activity"/>
    <property type="evidence" value="ECO:0007669"/>
    <property type="project" value="InterPro"/>
</dbReference>
<keyword evidence="2" id="KW-0175">Coiled coil</keyword>
<sequence length="1530" mass="172450">MSRFGPASPQPAGSPVRQASRPSCREVSTGSSYRPSEHTPSATSAIPSSRHTDLRQHLNSQRSEQNEQASREATPHRARQSLNFASSAESRADNSERIIAELCREISDLRKEARGKSPAKERLRRKLGISDRESSGPSLSAHTEVWAKTPSPTEKAPSSTYPSGSVRIVKEKYKRSDRSISERCDRGVLPPSAPKKKARRGEQGAIWKALDLVSSSPFSEEIERAGLLERFIAPWFEVYNGRTDPIAHIGHYQQRMALWRYNDPLMCRMFPSSLGEVALQWFNQLERGTVGDNESIKDYLARFLETYNNIDGCGEDMALPTFKLGLPPSIDDGGKTRATLPETPARPPSSKSQVRTSQTSKVTSVPTNFVAPSFKAFQTVFKEPIYRILDKIKGEPFFIWPPKLIGDPAAWNQKLQCTYHRDRGHLIENCHKFKTYVEQLVSDGHLAEYVDSNLTKPERRGTTANRSGTPGTASTSVIHVIHNPLCTSILPTSFRSDIQKAAHLRQSFGISDSAHLVSTSCSGNLGSPVHQVVSFSDDDLRDVQLPHSDLLVITLRIGNYDVKRVLIDQGSFAEVMYQGLYEKLGLREADLANFTSPMFDFSSELTTLLGKTMLLILAGSIKLQTEFIVIQASSPYNAIMGRDWLHRMKVVPSTLHQKLRFPTEDGIMKVNGDQVVAKQEELVALLTEFWEVFAWSIYEAPGVCSGLAYHSLNISPEAKPVTQKRRNLAPERAKIVMEEVDWLLDANAIRPVQYPTWLSNTVVVRKKNGKWRVCVDFTDLNKACPKDSFPLPRVDQLVDLALGHERMSFLDAFQGYHQIPMILSDREKTAFITPKRIYCYKVMPFGLKNAKATYQRMVTIMFEYLIENIVEVYIDNMLIKSVGKENHLKDLREVLGILRRDKLRLNASKCIFGINAVHFSDYWGRKRKFLWDEDCSAAFQGIKAYLSSPPCLSIPCPGELLFLYLAVSKHAVSAVLVRETHEGQKPVFFVSKTMNETESRYLPLEKVALALIQAAKKLPHYFQASTMTVLTDLPLKVLMHSSDFFGRITRWGVHLGSLGVEYKFRTSVKGKILTNFVAEFQGKGGASESINPQSPRTSLSSLGWKLFVDGASNVKGAGAGAVLISPEGLILEQAVRLGFLGSNNEDEYEALLINLRSAIRLGTDRLQVFYDSQLMVNHISGEYLARDERMMSYLSIVKSLLSKFDFMQVEQIGREHNSHADILAKLATALETDLHRTVTVEILNAPSSQIVSPDNAFVEAILAVARWLTEQCHRVIGGHICRVMLFGMSGNVTNVRDLLQRFTSLLGSLIYCQARGLLLNRDVDAKRFLWRSIVTRFGIPWAVISDNGRGLKQSNLRWNKEEIRRGQRQMGQRTPECHVDSQDDEAKVDGGNTICTCIRNGGCYSARGRPFDNSNYKYDAEENKSNLRKDLNLLEERRDMATIKLASYQQQMKRGYDKNIRPRNFQVDDLVLRKVMTNTKNPNNGKLGPNWEGPYRVTSFARVEAYRLEDMDGKPVLRPWNICNLKKYFF</sequence>
<dbReference type="InterPro" id="IPR041577">
    <property type="entry name" value="RT_RNaseH_2"/>
</dbReference>
<feature type="compositionally biased region" description="Basic and acidic residues" evidence="3">
    <location>
        <begin position="168"/>
        <end position="186"/>
    </location>
</feature>
<evidence type="ECO:0000256" key="1">
    <source>
        <dbReference type="ARBA" id="ARBA00023172"/>
    </source>
</evidence>
<dbReference type="CDD" id="cd00303">
    <property type="entry name" value="retropepsin_like"/>
    <property type="match status" value="1"/>
</dbReference>
<dbReference type="Gene3D" id="3.10.10.10">
    <property type="entry name" value="HIV Type 1 Reverse Transcriptase, subunit A, domain 1"/>
    <property type="match status" value="1"/>
</dbReference>
<feature type="domain" description="Reverse transcriptase" evidence="4">
    <location>
        <begin position="745"/>
        <end position="944"/>
    </location>
</feature>
<dbReference type="InterPro" id="IPR036397">
    <property type="entry name" value="RNaseH_sf"/>
</dbReference>
<dbReference type="PANTHER" id="PTHR48475">
    <property type="entry name" value="RIBONUCLEASE H"/>
    <property type="match status" value="1"/>
</dbReference>
<dbReference type="Gene3D" id="2.40.70.10">
    <property type="entry name" value="Acid Proteases"/>
    <property type="match status" value="1"/>
</dbReference>
<dbReference type="GO" id="GO:0003676">
    <property type="term" value="F:nucleic acid binding"/>
    <property type="evidence" value="ECO:0007669"/>
    <property type="project" value="InterPro"/>
</dbReference>
<feature type="compositionally biased region" description="Polar residues" evidence="3">
    <location>
        <begin position="349"/>
        <end position="361"/>
    </location>
</feature>
<dbReference type="InterPro" id="IPR021109">
    <property type="entry name" value="Peptidase_aspartic_dom_sf"/>
</dbReference>
<dbReference type="CDD" id="cd09279">
    <property type="entry name" value="RNase_HI_like"/>
    <property type="match status" value="1"/>
</dbReference>
<dbReference type="Pfam" id="PF13456">
    <property type="entry name" value="RVT_3"/>
    <property type="match status" value="1"/>
</dbReference>
<accession>A0A2N9J0M6</accession>
<gene>
    <name evidence="5" type="ORF">FSB_LOCUS57942</name>
</gene>
<dbReference type="Gene3D" id="3.30.420.10">
    <property type="entry name" value="Ribonuclease H-like superfamily/Ribonuclease H"/>
    <property type="match status" value="1"/>
</dbReference>
<reference evidence="5" key="1">
    <citation type="submission" date="2018-02" db="EMBL/GenBank/DDBJ databases">
        <authorList>
            <person name="Cohen D.B."/>
            <person name="Kent A.D."/>
        </authorList>
    </citation>
    <scope>NUCLEOTIDE SEQUENCE</scope>
</reference>
<dbReference type="InterPro" id="IPR043128">
    <property type="entry name" value="Rev_trsase/Diguanyl_cyclase"/>
</dbReference>
<dbReference type="PANTHER" id="PTHR48475:SF1">
    <property type="entry name" value="RNASE H TYPE-1 DOMAIN-CONTAINING PROTEIN"/>
    <property type="match status" value="1"/>
</dbReference>
<organism evidence="5">
    <name type="scientific">Fagus sylvatica</name>
    <name type="common">Beechnut</name>
    <dbReference type="NCBI Taxonomy" id="28930"/>
    <lineage>
        <taxon>Eukaryota</taxon>
        <taxon>Viridiplantae</taxon>
        <taxon>Streptophyta</taxon>
        <taxon>Embryophyta</taxon>
        <taxon>Tracheophyta</taxon>
        <taxon>Spermatophyta</taxon>
        <taxon>Magnoliopsida</taxon>
        <taxon>eudicotyledons</taxon>
        <taxon>Gunneridae</taxon>
        <taxon>Pentapetalae</taxon>
        <taxon>rosids</taxon>
        <taxon>fabids</taxon>
        <taxon>Fagales</taxon>
        <taxon>Fagaceae</taxon>
        <taxon>Fagus</taxon>
    </lineage>
</organism>
<feature type="coiled-coil region" evidence="2">
    <location>
        <begin position="1417"/>
        <end position="1451"/>
    </location>
</feature>
<feature type="region of interest" description="Disordered" evidence="3">
    <location>
        <begin position="1364"/>
        <end position="1384"/>
    </location>
</feature>
<dbReference type="CDD" id="cd01647">
    <property type="entry name" value="RT_LTR"/>
    <property type="match status" value="1"/>
</dbReference>
<feature type="compositionally biased region" description="Polar residues" evidence="3">
    <location>
        <begin position="80"/>
        <end position="89"/>
    </location>
</feature>
<proteinExistence type="predicted"/>
<dbReference type="Pfam" id="PF17919">
    <property type="entry name" value="RT_RNaseH_2"/>
    <property type="match status" value="1"/>
</dbReference>
<feature type="region of interest" description="Disordered" evidence="3">
    <location>
        <begin position="333"/>
        <end position="361"/>
    </location>
</feature>
<feature type="region of interest" description="Disordered" evidence="3">
    <location>
        <begin position="109"/>
        <end position="200"/>
    </location>
</feature>
<feature type="compositionally biased region" description="Polar residues" evidence="3">
    <location>
        <begin position="26"/>
        <end position="49"/>
    </location>
</feature>
<dbReference type="PROSITE" id="PS50878">
    <property type="entry name" value="RT_POL"/>
    <property type="match status" value="1"/>
</dbReference>
<dbReference type="EMBL" id="OIVN01006299">
    <property type="protein sequence ID" value="SPD30060.1"/>
    <property type="molecule type" value="Genomic_DNA"/>
</dbReference>
<dbReference type="Gene3D" id="3.30.70.270">
    <property type="match status" value="1"/>
</dbReference>
<dbReference type="InterPro" id="IPR012337">
    <property type="entry name" value="RNaseH-like_sf"/>
</dbReference>
<evidence type="ECO:0000256" key="2">
    <source>
        <dbReference type="SAM" id="Coils"/>
    </source>
</evidence>
<dbReference type="InterPro" id="IPR000477">
    <property type="entry name" value="RT_dom"/>
</dbReference>